<evidence type="ECO:0000259" key="1">
    <source>
        <dbReference type="Pfam" id="PF22693"/>
    </source>
</evidence>
<dbReference type="EMBL" id="CAJVQB010019212">
    <property type="protein sequence ID" value="CAG8790363.1"/>
    <property type="molecule type" value="Genomic_DNA"/>
</dbReference>
<comment type="caution">
    <text evidence="2">The sequence shown here is derived from an EMBL/GenBank/DDBJ whole genome shotgun (WGS) entry which is preliminary data.</text>
</comment>
<sequence>MSLTIPGDESSFNLLDVVEIKDDGNHYLYITLNAEFDLTQLRSEKGFRINKDGSVTRAPAQALKLTLIKQYEEIYECKHEMAADCKRSLIFDVNFSVAFPEWITITTKLSRENSHHTRKQHMTYTRHLCERIVKGVLPILDKNIIVEKNFIEDVENVLDGTNSDDDKISKLCEISEKYGHFYARHLILGGTIIRNEKHTENSVENSKVKTTNVQFGVKIANILRPEVDVVHGNTDIYNNYNNNTKNCETVIGGNETEYSQDDKNPWKQSLNDETKWKIIGYEEVYSLFELLEDELKKKVLKVMGHQILEAKVAEIPFNIKRYEKNKKPYIHKLL</sequence>
<dbReference type="Proteomes" id="UP000789901">
    <property type="component" value="Unassembled WGS sequence"/>
</dbReference>
<protein>
    <submittedName>
        <fullName evidence="2">21664_t:CDS:1</fullName>
    </submittedName>
</protein>
<name>A0ABN7VPK2_GIGMA</name>
<evidence type="ECO:0000313" key="3">
    <source>
        <dbReference type="Proteomes" id="UP000789901"/>
    </source>
</evidence>
<dbReference type="Pfam" id="PF22693">
    <property type="entry name" value="MACPF_1"/>
    <property type="match status" value="1"/>
</dbReference>
<feature type="domain" description="MACPF-like" evidence="1">
    <location>
        <begin position="100"/>
        <end position="299"/>
    </location>
</feature>
<feature type="non-terminal residue" evidence="2">
    <location>
        <position position="334"/>
    </location>
</feature>
<organism evidence="2 3">
    <name type="scientific">Gigaspora margarita</name>
    <dbReference type="NCBI Taxonomy" id="4874"/>
    <lineage>
        <taxon>Eukaryota</taxon>
        <taxon>Fungi</taxon>
        <taxon>Fungi incertae sedis</taxon>
        <taxon>Mucoromycota</taxon>
        <taxon>Glomeromycotina</taxon>
        <taxon>Glomeromycetes</taxon>
        <taxon>Diversisporales</taxon>
        <taxon>Gigasporaceae</taxon>
        <taxon>Gigaspora</taxon>
    </lineage>
</organism>
<evidence type="ECO:0000313" key="2">
    <source>
        <dbReference type="EMBL" id="CAG8790363.1"/>
    </source>
</evidence>
<gene>
    <name evidence="2" type="ORF">GMARGA_LOCUS21135</name>
</gene>
<accession>A0ABN7VPK2</accession>
<proteinExistence type="predicted"/>
<reference evidence="2 3" key="1">
    <citation type="submission" date="2021-06" db="EMBL/GenBank/DDBJ databases">
        <authorList>
            <person name="Kallberg Y."/>
            <person name="Tangrot J."/>
            <person name="Rosling A."/>
        </authorList>
    </citation>
    <scope>NUCLEOTIDE SEQUENCE [LARGE SCALE GENOMIC DNA]</scope>
    <source>
        <strain evidence="2 3">120-4 pot B 10/14</strain>
    </source>
</reference>
<keyword evidence="3" id="KW-1185">Reference proteome</keyword>
<dbReference type="InterPro" id="IPR054586">
    <property type="entry name" value="MACPF_1_fungal"/>
</dbReference>